<dbReference type="Proteomes" id="UP000186817">
    <property type="component" value="Unassembled WGS sequence"/>
</dbReference>
<accession>A0A1Q9E408</accession>
<gene>
    <name evidence="1" type="ORF">AK812_SmicGene15020</name>
</gene>
<reference evidence="1 2" key="1">
    <citation type="submission" date="2016-02" db="EMBL/GenBank/DDBJ databases">
        <title>Genome analysis of coral dinoflagellate symbionts highlights evolutionary adaptations to a symbiotic lifestyle.</title>
        <authorList>
            <person name="Aranda M."/>
            <person name="Li Y."/>
            <person name="Liew Y.J."/>
            <person name="Baumgarten S."/>
            <person name="Simakov O."/>
            <person name="Wilson M."/>
            <person name="Piel J."/>
            <person name="Ashoor H."/>
            <person name="Bougouffa S."/>
            <person name="Bajic V.B."/>
            <person name="Ryu T."/>
            <person name="Ravasi T."/>
            <person name="Bayer T."/>
            <person name="Micklem G."/>
            <person name="Kim H."/>
            <person name="Bhak J."/>
            <person name="Lajeunesse T.C."/>
            <person name="Voolstra C.R."/>
        </authorList>
    </citation>
    <scope>NUCLEOTIDE SEQUENCE [LARGE SCALE GENOMIC DNA]</scope>
    <source>
        <strain evidence="1 2">CCMP2467</strain>
    </source>
</reference>
<comment type="caution">
    <text evidence="1">The sequence shown here is derived from an EMBL/GenBank/DDBJ whole genome shotgun (WGS) entry which is preliminary data.</text>
</comment>
<sequence>MEHVEVEDVEEMPSSLRSSHELPGVFSWVIQRIAVPPLQVLKRGADAQAFLKNRGRRMSRRRSGASFATACCTAVTDLHIGANEMQDPAANSFDKTLRGEAHMAYARIGLTRAIHTWPPSRLASPVKSGQTEMNQYVEVETLLDVRRRTAAKPTMERTVAMGASLASFPHQSDLSEVCERGGLHGNIQELRSIAASPGCWRHIMTCAYAKAERQSPASTTDLPFIEAGQVCNPRTSVYETQGKSAGWHRKTDRAQVQLQERHALPAPKFCSIRREKAYAVLAKGLLGNINLQRQHEF</sequence>
<keyword evidence="2" id="KW-1185">Reference proteome</keyword>
<name>A0A1Q9E408_SYMMI</name>
<evidence type="ECO:0000313" key="2">
    <source>
        <dbReference type="Proteomes" id="UP000186817"/>
    </source>
</evidence>
<dbReference type="AlphaFoldDB" id="A0A1Q9E408"/>
<organism evidence="1 2">
    <name type="scientific">Symbiodinium microadriaticum</name>
    <name type="common">Dinoflagellate</name>
    <name type="synonym">Zooxanthella microadriatica</name>
    <dbReference type="NCBI Taxonomy" id="2951"/>
    <lineage>
        <taxon>Eukaryota</taxon>
        <taxon>Sar</taxon>
        <taxon>Alveolata</taxon>
        <taxon>Dinophyceae</taxon>
        <taxon>Suessiales</taxon>
        <taxon>Symbiodiniaceae</taxon>
        <taxon>Symbiodinium</taxon>
    </lineage>
</organism>
<protein>
    <submittedName>
        <fullName evidence="1">Uncharacterized protein</fullName>
    </submittedName>
</protein>
<proteinExistence type="predicted"/>
<evidence type="ECO:0000313" key="1">
    <source>
        <dbReference type="EMBL" id="OLQ02155.1"/>
    </source>
</evidence>
<dbReference type="EMBL" id="LSRX01000271">
    <property type="protein sequence ID" value="OLQ02155.1"/>
    <property type="molecule type" value="Genomic_DNA"/>
</dbReference>